<feature type="domain" description="NuBaID C-terminal" evidence="2">
    <location>
        <begin position="40"/>
        <end position="143"/>
    </location>
</feature>
<evidence type="ECO:0000259" key="2">
    <source>
        <dbReference type="Pfam" id="PF08600"/>
    </source>
</evidence>
<feature type="compositionally biased region" description="Polar residues" evidence="1">
    <location>
        <begin position="255"/>
        <end position="265"/>
    </location>
</feature>
<comment type="caution">
    <text evidence="3">The sequence shown here is derived from an EMBL/GenBank/DDBJ whole genome shotgun (WGS) entry which is preliminary data.</text>
</comment>
<dbReference type="EMBL" id="MU855527">
    <property type="protein sequence ID" value="KAK3902192.1"/>
    <property type="molecule type" value="Genomic_DNA"/>
</dbReference>
<reference evidence="3" key="1">
    <citation type="journal article" date="2023" name="Mol. Phylogenet. Evol.">
        <title>Genome-scale phylogeny and comparative genomics of the fungal order Sordariales.</title>
        <authorList>
            <person name="Hensen N."/>
            <person name="Bonometti L."/>
            <person name="Westerberg I."/>
            <person name="Brannstrom I.O."/>
            <person name="Guillou S."/>
            <person name="Cros-Aarteil S."/>
            <person name="Calhoun S."/>
            <person name="Haridas S."/>
            <person name="Kuo A."/>
            <person name="Mondo S."/>
            <person name="Pangilinan J."/>
            <person name="Riley R."/>
            <person name="LaButti K."/>
            <person name="Andreopoulos B."/>
            <person name="Lipzen A."/>
            <person name="Chen C."/>
            <person name="Yan M."/>
            <person name="Daum C."/>
            <person name="Ng V."/>
            <person name="Clum A."/>
            <person name="Steindorff A."/>
            <person name="Ohm R.A."/>
            <person name="Martin F."/>
            <person name="Silar P."/>
            <person name="Natvig D.O."/>
            <person name="Lalanne C."/>
            <person name="Gautier V."/>
            <person name="Ament-Velasquez S.L."/>
            <person name="Kruys A."/>
            <person name="Hutchinson M.I."/>
            <person name="Powell A.J."/>
            <person name="Barry K."/>
            <person name="Miller A.N."/>
            <person name="Grigoriev I.V."/>
            <person name="Debuchy R."/>
            <person name="Gladieux P."/>
            <person name="Hiltunen Thoren M."/>
            <person name="Johannesson H."/>
        </authorList>
    </citation>
    <scope>NUCLEOTIDE SEQUENCE</scope>
    <source>
        <strain evidence="3">CBS 103.79</strain>
    </source>
</reference>
<dbReference type="GO" id="GO:0008270">
    <property type="term" value="F:zinc ion binding"/>
    <property type="evidence" value="ECO:0007669"/>
    <property type="project" value="InterPro"/>
</dbReference>
<gene>
    <name evidence="3" type="ORF">C8A05DRAFT_34131</name>
</gene>
<keyword evidence="4" id="KW-1185">Reference proteome</keyword>
<dbReference type="InterPro" id="IPR013909">
    <property type="entry name" value="NuBaID_C"/>
</dbReference>
<feature type="region of interest" description="Disordered" evidence="1">
    <location>
        <begin position="149"/>
        <end position="265"/>
    </location>
</feature>
<name>A0AAN6RSV8_9PEZI</name>
<protein>
    <submittedName>
        <fullName evidence="3">Rsm1-like-domain-containing protein</fullName>
    </submittedName>
</protein>
<dbReference type="Proteomes" id="UP001303889">
    <property type="component" value="Unassembled WGS sequence"/>
</dbReference>
<dbReference type="PANTHER" id="PTHR15835">
    <property type="entry name" value="NUCLEAR-INTERACTING PARTNER OF ALK"/>
    <property type="match status" value="1"/>
</dbReference>
<accession>A0AAN6RSV8</accession>
<dbReference type="PANTHER" id="PTHR15835:SF6">
    <property type="entry name" value="ZINC FINGER C3HC-TYPE PROTEIN 1"/>
    <property type="match status" value="1"/>
</dbReference>
<reference evidence="3" key="2">
    <citation type="submission" date="2023-05" db="EMBL/GenBank/DDBJ databases">
        <authorList>
            <consortium name="Lawrence Berkeley National Laboratory"/>
            <person name="Steindorff A."/>
            <person name="Hensen N."/>
            <person name="Bonometti L."/>
            <person name="Westerberg I."/>
            <person name="Brannstrom I.O."/>
            <person name="Guillou S."/>
            <person name="Cros-Aarteil S."/>
            <person name="Calhoun S."/>
            <person name="Haridas S."/>
            <person name="Kuo A."/>
            <person name="Mondo S."/>
            <person name="Pangilinan J."/>
            <person name="Riley R."/>
            <person name="Labutti K."/>
            <person name="Andreopoulos B."/>
            <person name="Lipzen A."/>
            <person name="Chen C."/>
            <person name="Yanf M."/>
            <person name="Daum C."/>
            <person name="Ng V."/>
            <person name="Clum A."/>
            <person name="Ohm R."/>
            <person name="Martin F."/>
            <person name="Silar P."/>
            <person name="Natvig D."/>
            <person name="Lalanne C."/>
            <person name="Gautier V."/>
            <person name="Ament-Velasquez S.L."/>
            <person name="Kruys A."/>
            <person name="Hutchinson M.I."/>
            <person name="Powell A.J."/>
            <person name="Barry K."/>
            <person name="Miller A.N."/>
            <person name="Grigoriev I.V."/>
            <person name="Debuchy R."/>
            <person name="Gladieux P."/>
            <person name="Thoren M.H."/>
            <person name="Johannesson H."/>
        </authorList>
    </citation>
    <scope>NUCLEOTIDE SEQUENCE</scope>
    <source>
        <strain evidence="3">CBS 103.79</strain>
    </source>
</reference>
<evidence type="ECO:0000313" key="3">
    <source>
        <dbReference type="EMBL" id="KAK3902192.1"/>
    </source>
</evidence>
<organism evidence="3 4">
    <name type="scientific">Staphylotrichum tortipilum</name>
    <dbReference type="NCBI Taxonomy" id="2831512"/>
    <lineage>
        <taxon>Eukaryota</taxon>
        <taxon>Fungi</taxon>
        <taxon>Dikarya</taxon>
        <taxon>Ascomycota</taxon>
        <taxon>Pezizomycotina</taxon>
        <taxon>Sordariomycetes</taxon>
        <taxon>Sordariomycetidae</taxon>
        <taxon>Sordariales</taxon>
        <taxon>Chaetomiaceae</taxon>
        <taxon>Staphylotrichum</taxon>
    </lineage>
</organism>
<evidence type="ECO:0000256" key="1">
    <source>
        <dbReference type="SAM" id="MobiDB-lite"/>
    </source>
</evidence>
<dbReference type="Pfam" id="PF08600">
    <property type="entry name" value="NuBaID_C"/>
    <property type="match status" value="1"/>
</dbReference>
<feature type="compositionally biased region" description="Acidic residues" evidence="1">
    <location>
        <begin position="206"/>
        <end position="220"/>
    </location>
</feature>
<evidence type="ECO:0000313" key="4">
    <source>
        <dbReference type="Proteomes" id="UP001303889"/>
    </source>
</evidence>
<feature type="compositionally biased region" description="Basic and acidic residues" evidence="1">
    <location>
        <begin position="221"/>
        <end position="232"/>
    </location>
</feature>
<proteinExistence type="predicted"/>
<dbReference type="AlphaFoldDB" id="A0AAN6RSV8"/>
<sequence length="265" mass="28629">MEALPCTTIDIQLFTVELDRFNTIFPRTATTMLLTTLLPALALSLLGWQSLTHPLLGHSVPNSASCHTCLRRLGLWMFSPREAPDGARLVPPPMDHLDALREHRFFCPWKNPAVQRNPGSATGKLEREMAAWEVLVVGLRNEAFIREKVAGTGTPGQKGTAHGRSKSSVPPGRGNSTTGGRPGAVPKTPERPTTVSGPAPARGLGGEEEGDGEEGVEDGEEARRKKDVDMMSRLRRVKSLFNTKGGKLKRMGSRPGTSHSSVGPE</sequence>
<dbReference type="GO" id="GO:0005634">
    <property type="term" value="C:nucleus"/>
    <property type="evidence" value="ECO:0007669"/>
    <property type="project" value="TreeGrafter"/>
</dbReference>